<evidence type="ECO:0000256" key="3">
    <source>
        <dbReference type="ARBA" id="ARBA00022448"/>
    </source>
</evidence>
<evidence type="ECO:0000256" key="2">
    <source>
        <dbReference type="ARBA" id="ARBA00008814"/>
    </source>
</evidence>
<dbReference type="Gene3D" id="3.40.50.1980">
    <property type="entry name" value="Nitrogenase molybdenum iron protein domain"/>
    <property type="match status" value="2"/>
</dbReference>
<feature type="chain" id="PRO_5045719012" evidence="6">
    <location>
        <begin position="22"/>
        <end position="305"/>
    </location>
</feature>
<evidence type="ECO:0000313" key="8">
    <source>
        <dbReference type="EMBL" id="MCA2014749.1"/>
    </source>
</evidence>
<evidence type="ECO:0000259" key="7">
    <source>
        <dbReference type="PROSITE" id="PS50983"/>
    </source>
</evidence>
<comment type="similarity">
    <text evidence="2">Belongs to the bacterial solute-binding protein 8 family.</text>
</comment>
<dbReference type="PANTHER" id="PTHR30532">
    <property type="entry name" value="IRON III DICITRATE-BINDING PERIPLASMIC PROTEIN"/>
    <property type="match status" value="1"/>
</dbReference>
<evidence type="ECO:0000313" key="9">
    <source>
        <dbReference type="Proteomes" id="UP001199044"/>
    </source>
</evidence>
<evidence type="ECO:0000256" key="5">
    <source>
        <dbReference type="ARBA" id="ARBA00022729"/>
    </source>
</evidence>
<dbReference type="CDD" id="cd01146">
    <property type="entry name" value="FhuD"/>
    <property type="match status" value="1"/>
</dbReference>
<dbReference type="PANTHER" id="PTHR30532:SF1">
    <property type="entry name" value="IRON(3+)-HYDROXAMATE-BINDING PROTEIN FHUD"/>
    <property type="match status" value="1"/>
</dbReference>
<dbReference type="InterPro" id="IPR002491">
    <property type="entry name" value="ABC_transptr_periplasmic_BD"/>
</dbReference>
<evidence type="ECO:0000256" key="4">
    <source>
        <dbReference type="ARBA" id="ARBA00022496"/>
    </source>
</evidence>
<dbReference type="Pfam" id="PF01497">
    <property type="entry name" value="Peripla_BP_2"/>
    <property type="match status" value="1"/>
</dbReference>
<keyword evidence="5 6" id="KW-0732">Signal</keyword>
<dbReference type="Proteomes" id="UP001199044">
    <property type="component" value="Unassembled WGS sequence"/>
</dbReference>
<dbReference type="PROSITE" id="PS50983">
    <property type="entry name" value="FE_B12_PBP"/>
    <property type="match status" value="1"/>
</dbReference>
<dbReference type="InterPro" id="IPR051313">
    <property type="entry name" value="Bact_iron-sidero_bind"/>
</dbReference>
<feature type="domain" description="Fe/B12 periplasmic-binding" evidence="7">
    <location>
        <begin position="42"/>
        <end position="305"/>
    </location>
</feature>
<keyword evidence="9" id="KW-1185">Reference proteome</keyword>
<keyword evidence="4" id="KW-0406">Ion transport</keyword>
<protein>
    <submittedName>
        <fullName evidence="8">Iron-siderophore ABC transporter substrate-binding protein</fullName>
    </submittedName>
</protein>
<dbReference type="PRINTS" id="PR01715">
    <property type="entry name" value="FERRIBNDNGPP"/>
</dbReference>
<organism evidence="8 9">
    <name type="scientific">Vibrio tritonius</name>
    <dbReference type="NCBI Taxonomy" id="1435069"/>
    <lineage>
        <taxon>Bacteria</taxon>
        <taxon>Pseudomonadati</taxon>
        <taxon>Pseudomonadota</taxon>
        <taxon>Gammaproteobacteria</taxon>
        <taxon>Vibrionales</taxon>
        <taxon>Vibrionaceae</taxon>
        <taxon>Vibrio</taxon>
    </lineage>
</organism>
<keyword evidence="4" id="KW-0410">Iron transport</keyword>
<feature type="signal peptide" evidence="6">
    <location>
        <begin position="1"/>
        <end position="21"/>
    </location>
</feature>
<proteinExistence type="inferred from homology"/>
<comment type="caution">
    <text evidence="8">The sequence shown here is derived from an EMBL/GenBank/DDBJ whole genome shotgun (WGS) entry which is preliminary data.</text>
</comment>
<keyword evidence="3" id="KW-0813">Transport</keyword>
<name>A0ABS7YJV6_9VIBR</name>
<evidence type="ECO:0000256" key="1">
    <source>
        <dbReference type="ARBA" id="ARBA00004196"/>
    </source>
</evidence>
<dbReference type="SUPFAM" id="SSF53807">
    <property type="entry name" value="Helical backbone' metal receptor"/>
    <property type="match status" value="1"/>
</dbReference>
<dbReference type="RefSeq" id="WP_225249337.1">
    <property type="nucleotide sequence ID" value="NZ_JAIWIU010000007.1"/>
</dbReference>
<keyword evidence="4" id="KW-0408">Iron</keyword>
<sequence>MMIFKHLARLALFAVSASTFAAQTVVVTDMNGEHKWSQPAKRVVVLNWSAAEAMYVLGVKPVGVADPEGYNTWVKEPEAPEDITSVGMRGEPNMELIHQLKPDAILSGSGQPAAYDSLSQIAPVLSFDTFRDDHDNGQAVDDAFLKMAKVVGKEVQAKQYLAERTQKIAQWREALNKHFNHNIPKVTMVHFVDLSHASVSGNNSTVEYALSQLGIEPALQTNKSAWGQTNLPLQSLASIKDGVVIYVRPFAQEKRLFSSALWQHLPFVRQGNFLTVEPCWVYGSAASIEHIAQVATQALLTLPAR</sequence>
<comment type="subcellular location">
    <subcellularLocation>
        <location evidence="1">Cell envelope</location>
    </subcellularLocation>
</comment>
<reference evidence="9" key="1">
    <citation type="submission" date="2023-07" db="EMBL/GenBank/DDBJ databases">
        <title>Molecular identification of indigenous halophilic bacteria isolated from red sea cost, biodegradation of synthetic dyes and assessment of degraded metabolite toxicity.</title>
        <authorList>
            <person name="Chaieb K."/>
            <person name="Altayb H.N."/>
        </authorList>
    </citation>
    <scope>NUCLEOTIDE SEQUENCE [LARGE SCALE GENOMIC DNA]</scope>
    <source>
        <strain evidence="9">K20</strain>
    </source>
</reference>
<gene>
    <name evidence="8" type="ORF">LDJ79_01415</name>
</gene>
<dbReference type="EMBL" id="JAIWIU010000007">
    <property type="protein sequence ID" value="MCA2014749.1"/>
    <property type="molecule type" value="Genomic_DNA"/>
</dbReference>
<accession>A0ABS7YJV6</accession>
<evidence type="ECO:0000256" key="6">
    <source>
        <dbReference type="SAM" id="SignalP"/>
    </source>
</evidence>